<evidence type="ECO:0000256" key="2">
    <source>
        <dbReference type="ARBA" id="ARBA00005885"/>
    </source>
</evidence>
<dbReference type="ExpressionAtlas" id="B2D2J5">
    <property type="expression patterns" value="baseline"/>
</dbReference>
<keyword evidence="5" id="KW-0206">Cytoskeleton</keyword>
<dbReference type="InterPro" id="IPR044833">
    <property type="entry name" value="WDL5/6"/>
</dbReference>
<evidence type="ECO:0000256" key="6">
    <source>
        <dbReference type="SAM" id="MobiDB-lite"/>
    </source>
</evidence>
<feature type="region of interest" description="Disordered" evidence="6">
    <location>
        <begin position="1"/>
        <end position="74"/>
    </location>
</feature>
<protein>
    <recommendedName>
        <fullName evidence="7">TPX2 C-terminal domain-containing protein</fullName>
    </recommendedName>
</protein>
<evidence type="ECO:0000256" key="1">
    <source>
        <dbReference type="ARBA" id="ARBA00004245"/>
    </source>
</evidence>
<proteinExistence type="inferred from homology"/>
<dbReference type="InterPro" id="IPR027329">
    <property type="entry name" value="TPX2_C"/>
</dbReference>
<evidence type="ECO:0000313" key="8">
    <source>
        <dbReference type="EMBL" id="ACB59220.1"/>
    </source>
</evidence>
<dbReference type="AlphaFoldDB" id="B2D2J5"/>
<feature type="domain" description="TPX2 C-terminal" evidence="7">
    <location>
        <begin position="145"/>
        <end position="172"/>
    </location>
</feature>
<feature type="compositionally biased region" description="Polar residues" evidence="6">
    <location>
        <begin position="24"/>
        <end position="36"/>
    </location>
</feature>
<evidence type="ECO:0000256" key="4">
    <source>
        <dbReference type="ARBA" id="ARBA00022701"/>
    </source>
</evidence>
<feature type="region of interest" description="Disordered" evidence="6">
    <location>
        <begin position="282"/>
        <end position="336"/>
    </location>
</feature>
<evidence type="ECO:0000259" key="7">
    <source>
        <dbReference type="Pfam" id="PF06886"/>
    </source>
</evidence>
<keyword evidence="3" id="KW-0963">Cytoplasm</keyword>
<sequence length="376" mass="41396">MDSELVVAADGADSAIAHGESTMEGDSSNRNGNTSEFLECCSTHHPMEASEGTQNEQVDDSKQMLGQKEQGRFKHAKTSVGMNIPSVLVKLKKSGKVVASDGSVAPNVKPVKSPKSKSLNGREAHVTKHGNHDSLRPEGTWDRPKRREFYSKLEETFHAKEVEKNTLQAKSKVVLCPLVLLCLYAQSSFFHLKETQEAELKMLWKSLSFKAMPMCYLLVKNCQLPKPELSKIAITRPKSPSFGRKKMNSPADSEGAITIQTPRFGRLSLDEKTPKRNPVVVGSVCGETEKPPVRKSLPIVPSESANLSNWKSSPVDDNADPEDSQEQAPRVNEDRNAPHIFYGMVGSEGHYQHLNSSPLGCVIITGSTTQSLFRQQ</sequence>
<comment type="subcellular location">
    <subcellularLocation>
        <location evidence="1">Cytoplasm</location>
        <location evidence="1">Cytoskeleton</location>
    </subcellularLocation>
</comment>
<dbReference type="GO" id="GO:0005874">
    <property type="term" value="C:microtubule"/>
    <property type="evidence" value="ECO:0007669"/>
    <property type="project" value="UniProtKB-KW"/>
</dbReference>
<keyword evidence="4" id="KW-0493">Microtubule</keyword>
<dbReference type="EMBL" id="EU581950">
    <property type="protein sequence ID" value="ACB59220.1"/>
    <property type="molecule type" value="Genomic_DNA"/>
</dbReference>
<dbReference type="PANTHER" id="PTHR31358:SF29">
    <property type="entry name" value="PROTEIN WVD2-LIKE 5-RELATED"/>
    <property type="match status" value="1"/>
</dbReference>
<reference evidence="8" key="1">
    <citation type="journal article" date="2009" name="Plant Cell Rep.">
        <title>Comparative sequence analysis for Brassica oleracea with similar sequences in B. rapa and Arabidopsis thaliana.</title>
        <authorList>
            <person name="Qiu D."/>
            <person name="Gao M."/>
            <person name="Li G."/>
            <person name="Quiros C."/>
        </authorList>
    </citation>
    <scope>NUCLEOTIDE SEQUENCE</scope>
</reference>
<gene>
    <name evidence="8" type="ORF">B67C16.7</name>
</gene>
<feature type="compositionally biased region" description="Basic and acidic residues" evidence="6">
    <location>
        <begin position="120"/>
        <end position="141"/>
    </location>
</feature>
<name>B2D2J5_BRAOL</name>
<dbReference type="GO" id="GO:0008017">
    <property type="term" value="F:microtubule binding"/>
    <property type="evidence" value="ECO:0007669"/>
    <property type="project" value="InterPro"/>
</dbReference>
<comment type="similarity">
    <text evidence="2">Belongs to the TPX2 family.</text>
</comment>
<organism evidence="8">
    <name type="scientific">Brassica oleracea</name>
    <name type="common">Wild cabbage</name>
    <dbReference type="NCBI Taxonomy" id="3712"/>
    <lineage>
        <taxon>Eukaryota</taxon>
        <taxon>Viridiplantae</taxon>
        <taxon>Streptophyta</taxon>
        <taxon>Embryophyta</taxon>
        <taxon>Tracheophyta</taxon>
        <taxon>Spermatophyta</taxon>
        <taxon>Magnoliopsida</taxon>
        <taxon>eudicotyledons</taxon>
        <taxon>Gunneridae</taxon>
        <taxon>Pentapetalae</taxon>
        <taxon>rosids</taxon>
        <taxon>malvids</taxon>
        <taxon>Brassicales</taxon>
        <taxon>Brassicaceae</taxon>
        <taxon>Brassiceae</taxon>
        <taxon>Brassica</taxon>
    </lineage>
</organism>
<feature type="compositionally biased region" description="Low complexity" evidence="6">
    <location>
        <begin position="103"/>
        <end position="118"/>
    </location>
</feature>
<feature type="region of interest" description="Disordered" evidence="6">
    <location>
        <begin position="100"/>
        <end position="141"/>
    </location>
</feature>
<accession>B2D2J5</accession>
<dbReference type="PANTHER" id="PTHR31358">
    <property type="entry name" value="PROTEIN WVD2-LIKE 4"/>
    <property type="match status" value="1"/>
</dbReference>
<feature type="compositionally biased region" description="Polar residues" evidence="6">
    <location>
        <begin position="303"/>
        <end position="312"/>
    </location>
</feature>
<dbReference type="Pfam" id="PF06886">
    <property type="entry name" value="TPX2"/>
    <property type="match status" value="2"/>
</dbReference>
<evidence type="ECO:0000256" key="3">
    <source>
        <dbReference type="ARBA" id="ARBA00022490"/>
    </source>
</evidence>
<feature type="domain" description="TPX2 C-terminal" evidence="7">
    <location>
        <begin position="192"/>
        <end position="214"/>
    </location>
</feature>
<evidence type="ECO:0000256" key="5">
    <source>
        <dbReference type="ARBA" id="ARBA00023212"/>
    </source>
</evidence>